<dbReference type="PATRIC" id="fig|1365248.3.peg.199"/>
<accession>A0A167NHJ4</accession>
<protein>
    <submittedName>
        <fullName evidence="1">Uncharacterized protein</fullName>
    </submittedName>
</protein>
<dbReference type="AlphaFoldDB" id="A0A167NHJ4"/>
<dbReference type="Proteomes" id="UP000076486">
    <property type="component" value="Unassembled WGS sequence"/>
</dbReference>
<evidence type="ECO:0000313" key="1">
    <source>
        <dbReference type="EMBL" id="KZN68288.1"/>
    </source>
</evidence>
<organism evidence="1 2">
    <name type="scientific">Pseudoalteromonas luteoviolacea CPMOR-1</name>
    <dbReference type="NCBI Taxonomy" id="1365248"/>
    <lineage>
        <taxon>Bacteria</taxon>
        <taxon>Pseudomonadati</taxon>
        <taxon>Pseudomonadota</taxon>
        <taxon>Gammaproteobacteria</taxon>
        <taxon>Alteromonadales</taxon>
        <taxon>Pseudoalteromonadaceae</taxon>
        <taxon>Pseudoalteromonas</taxon>
    </lineage>
</organism>
<reference evidence="1 2" key="1">
    <citation type="submission" date="2013-07" db="EMBL/GenBank/DDBJ databases">
        <title>Comparative Genomic and Metabolomic Analysis of Twelve Strains of Pseudoalteromonas luteoviolacea.</title>
        <authorList>
            <person name="Vynne N.G."/>
            <person name="Mansson M."/>
            <person name="Gram L."/>
        </authorList>
    </citation>
    <scope>NUCLEOTIDE SEQUENCE [LARGE SCALE GENOMIC DNA]</scope>
    <source>
        <strain evidence="1 2">CPMOR-1</strain>
    </source>
</reference>
<dbReference type="EMBL" id="AUYC01000002">
    <property type="protein sequence ID" value="KZN68288.1"/>
    <property type="molecule type" value="Genomic_DNA"/>
</dbReference>
<proteinExistence type="predicted"/>
<sequence>MHKVVTSQVTALIWRVTTKLTSNEFIFAVLLSISALGK</sequence>
<gene>
    <name evidence="1" type="ORF">N473_07630</name>
</gene>
<name>A0A167NHJ4_9GAMM</name>
<comment type="caution">
    <text evidence="1">The sequence shown here is derived from an EMBL/GenBank/DDBJ whole genome shotgun (WGS) entry which is preliminary data.</text>
</comment>
<evidence type="ECO:0000313" key="2">
    <source>
        <dbReference type="Proteomes" id="UP000076486"/>
    </source>
</evidence>